<organism evidence="1 2">
    <name type="scientific">Alicyclobacillus sendaiensis PA2</name>
    <dbReference type="NCBI Taxonomy" id="3029425"/>
    <lineage>
        <taxon>Bacteria</taxon>
        <taxon>Bacillati</taxon>
        <taxon>Bacillota</taxon>
        <taxon>Bacilli</taxon>
        <taxon>Bacillales</taxon>
        <taxon>Alicyclobacillaceae</taxon>
        <taxon>Alicyclobacillus</taxon>
    </lineage>
</organism>
<sequence>MDKWIAGALLIIGVLLLAAFIHPYLGQYVTQQAQGEVRSNQQMLNATAYAQYSNQTSCAQAGGTWNETTNICES</sequence>
<reference evidence="1 2" key="1">
    <citation type="submission" date="2023-04" db="EMBL/GenBank/DDBJ databases">
        <title>A. sendaiensis sub sp. chiapanensis a novel subspecie with specific adaptation in bacterial cell wall isolated from an active volcano.</title>
        <authorList>
            <person name="Alvarez Gutierrez P.E."/>
            <person name="Ortiz Cortes L.Y."/>
        </authorList>
    </citation>
    <scope>NUCLEOTIDE SEQUENCE [LARGE SCALE GENOMIC DNA]</scope>
    <source>
        <strain evidence="1 2">PA2</strain>
    </source>
</reference>
<evidence type="ECO:0000313" key="2">
    <source>
        <dbReference type="Proteomes" id="UP001529245"/>
    </source>
</evidence>
<evidence type="ECO:0000313" key="1">
    <source>
        <dbReference type="EMBL" id="MDI9261064.1"/>
    </source>
</evidence>
<accession>A0ABT6Y2G4</accession>
<gene>
    <name evidence="1" type="ORF">QID03_12935</name>
</gene>
<comment type="caution">
    <text evidence="1">The sequence shown here is derived from an EMBL/GenBank/DDBJ whole genome shotgun (WGS) entry which is preliminary data.</text>
</comment>
<protein>
    <submittedName>
        <fullName evidence="1">Uncharacterized protein</fullName>
    </submittedName>
</protein>
<proteinExistence type="predicted"/>
<dbReference type="Proteomes" id="UP001529245">
    <property type="component" value="Unassembled WGS sequence"/>
</dbReference>
<dbReference type="EMBL" id="JASGCB010000031">
    <property type="protein sequence ID" value="MDI9261064.1"/>
    <property type="molecule type" value="Genomic_DNA"/>
</dbReference>
<keyword evidence="2" id="KW-1185">Reference proteome</keyword>
<dbReference type="RefSeq" id="WP_283204472.1">
    <property type="nucleotide sequence ID" value="NZ_JASGCB010000031.1"/>
</dbReference>
<name>A0ABT6Y2G4_ALISE</name>